<feature type="transmembrane region" description="Helical" evidence="7">
    <location>
        <begin position="31"/>
        <end position="53"/>
    </location>
</feature>
<keyword evidence="7" id="KW-0812">Transmembrane</keyword>
<evidence type="ECO:0000256" key="2">
    <source>
        <dbReference type="ARBA" id="ARBA00005182"/>
    </source>
</evidence>
<name>A0ABU0GAK4_9HYPH</name>
<comment type="subcellular location">
    <subcellularLocation>
        <location evidence="1">Periplasm</location>
    </subcellularLocation>
</comment>
<evidence type="ECO:0000256" key="1">
    <source>
        <dbReference type="ARBA" id="ARBA00004418"/>
    </source>
</evidence>
<comment type="pathway">
    <text evidence="2">Glycan biosynthesis; alginate biosynthesis.</text>
</comment>
<evidence type="ECO:0000256" key="7">
    <source>
        <dbReference type="SAM" id="Phobius"/>
    </source>
</evidence>
<organism evidence="9 10">
    <name type="scientific">Peteryoungia aggregata LMG 23059</name>
    <dbReference type="NCBI Taxonomy" id="1368425"/>
    <lineage>
        <taxon>Bacteria</taxon>
        <taxon>Pseudomonadati</taxon>
        <taxon>Pseudomonadota</taxon>
        <taxon>Alphaproteobacteria</taxon>
        <taxon>Hyphomicrobiales</taxon>
        <taxon>Rhizobiaceae</taxon>
        <taxon>Peteryoungia</taxon>
    </lineage>
</organism>
<protein>
    <submittedName>
        <fullName evidence="9">Alginate O-acetyltransferase complex protein AlgJ</fullName>
    </submittedName>
</protein>
<reference evidence="9 10" key="1">
    <citation type="submission" date="2023-07" db="EMBL/GenBank/DDBJ databases">
        <title>Genomic Encyclopedia of Type Strains, Phase IV (KMG-IV): sequencing the most valuable type-strain genomes for metagenomic binning, comparative biology and taxonomic classification.</title>
        <authorList>
            <person name="Goeker M."/>
        </authorList>
    </citation>
    <scope>NUCLEOTIDE SEQUENCE [LARGE SCALE GENOMIC DNA]</scope>
    <source>
        <strain evidence="9 10">DSM 1111</strain>
    </source>
</reference>
<keyword evidence="10" id="KW-1185">Reference proteome</keyword>
<keyword evidence="6" id="KW-0016">Alginate biosynthesis</keyword>
<keyword evidence="7" id="KW-1133">Transmembrane helix</keyword>
<evidence type="ECO:0000259" key="8">
    <source>
        <dbReference type="Pfam" id="PF16822"/>
    </source>
</evidence>
<evidence type="ECO:0000313" key="9">
    <source>
        <dbReference type="EMBL" id="MDQ0422386.1"/>
    </source>
</evidence>
<dbReference type="EMBL" id="JAUSUW010000010">
    <property type="protein sequence ID" value="MDQ0422386.1"/>
    <property type="molecule type" value="Genomic_DNA"/>
</dbReference>
<dbReference type="Pfam" id="PF16822">
    <property type="entry name" value="ALGX"/>
    <property type="match status" value="1"/>
</dbReference>
<evidence type="ECO:0000256" key="5">
    <source>
        <dbReference type="ARBA" id="ARBA00022764"/>
    </source>
</evidence>
<dbReference type="InterPro" id="IPR031811">
    <property type="entry name" value="ALGX/ALGJ_SGNH-like"/>
</dbReference>
<keyword evidence="7" id="KW-0472">Membrane</keyword>
<proteinExistence type="predicted"/>
<evidence type="ECO:0000313" key="10">
    <source>
        <dbReference type="Proteomes" id="UP001238496"/>
    </source>
</evidence>
<keyword evidence="3" id="KW-0808">Transferase</keyword>
<dbReference type="RefSeq" id="WP_307374882.1">
    <property type="nucleotide sequence ID" value="NZ_JAUSUW010000010.1"/>
</dbReference>
<dbReference type="Proteomes" id="UP001238496">
    <property type="component" value="Unassembled WGS sequence"/>
</dbReference>
<evidence type="ECO:0000256" key="6">
    <source>
        <dbReference type="ARBA" id="ARBA00022841"/>
    </source>
</evidence>
<keyword evidence="5" id="KW-0574">Periplasm</keyword>
<evidence type="ECO:0000256" key="3">
    <source>
        <dbReference type="ARBA" id="ARBA00022679"/>
    </source>
</evidence>
<comment type="caution">
    <text evidence="9">The sequence shown here is derived from an EMBL/GenBank/DDBJ whole genome shotgun (WGS) entry which is preliminary data.</text>
</comment>
<evidence type="ECO:0000256" key="4">
    <source>
        <dbReference type="ARBA" id="ARBA00022729"/>
    </source>
</evidence>
<keyword evidence="4" id="KW-0732">Signal</keyword>
<gene>
    <name evidence="9" type="ORF">J2045_003434</name>
</gene>
<feature type="domain" description="AlgX/AlgJ SGNH hydrolase-like" evidence="8">
    <location>
        <begin position="112"/>
        <end position="373"/>
    </location>
</feature>
<accession>A0ABU0GAK4</accession>
<sequence>MEESKSVTANSALIEPRPSQEVTPGLRVLNYLPAICMVGLFISGIGVVGHFFASKEATEHWQQPRTVDYIIKGHEALKIEEIFKEVFPIRDFSTGLLNAISLVVFDETRKGLVKGDDGWFFSDEEFSWNRKSTTMVEKHLGFVKEAVADLKTAGIEPIILLLPEKADIYRDKLGSIQHPVGRGTFYDEIRARLTALGVQVPDLRAAFLEARKGTDVFLKTDTHWTVAGAGVVAGETSALLAADAGLPRESYTLSAEPEVPHSGDLLKFAKLSVFSGLVSLPQETISPLSAKKAEADLDELLADVTAGPQLALVGSSYSANGTWSFEAQLKAASGVDVINFAEEGKGPFKPMETFLAEKLPGTQGLKYVVWEMPLRYFDEVKY</sequence>